<evidence type="ECO:0000313" key="1">
    <source>
        <dbReference type="EMBL" id="UVF22793.1"/>
    </source>
</evidence>
<protein>
    <submittedName>
        <fullName evidence="1">Abi family protein</fullName>
    </submittedName>
</protein>
<proteinExistence type="predicted"/>
<keyword evidence="2" id="KW-1185">Reference proteome</keyword>
<geneLocation type="plasmid" evidence="1 2">
    <name>pR24_2</name>
</geneLocation>
<organism evidence="1 2">
    <name type="scientific">Microvirga terrae</name>
    <dbReference type="NCBI Taxonomy" id="2740529"/>
    <lineage>
        <taxon>Bacteria</taxon>
        <taxon>Pseudomonadati</taxon>
        <taxon>Pseudomonadota</taxon>
        <taxon>Alphaproteobacteria</taxon>
        <taxon>Hyphomicrobiales</taxon>
        <taxon>Methylobacteriaceae</taxon>
        <taxon>Microvirga</taxon>
    </lineage>
</organism>
<name>A0ABY5S0L1_9HYPH</name>
<sequence>MAESQVPYPYQPAQLQAIRASISEPRFATYLEKAGNHEEYALALYLYNARVAKAFLYPLSVVEVTLRNAVDEILVRKFGTSWHREDAFRNQTLTPEGLATLDKAIQRAGQNSGRDQVVATLTFDFWSNLFRSEYGNLWRTTVNIAFPNLVHGESRQDIQNLVKPINAFRNRVAHHEPVLDMNVTDIYAKTVRLVTLRCTQTAEWMKYHTTLNAVIRTRPKRDGGVAVPLASKLDSGFVEVKHDTTLMEIVGNVDAKRPAIVCTDDIGAPVAAFTVLDVTHYLSMKSKELDGLIALNEHRVSHMLDGLDLAGRWIRMDGEIALAIAIKELQKPRVQVLVGVDATTGKTMGTIVRAHRRY</sequence>
<evidence type="ECO:0000313" key="2">
    <source>
        <dbReference type="Proteomes" id="UP001017257"/>
    </source>
</evidence>
<accession>A0ABY5S0L1</accession>
<dbReference type="Proteomes" id="UP001017257">
    <property type="component" value="Plasmid pR24_2"/>
</dbReference>
<keyword evidence="1" id="KW-0614">Plasmid</keyword>
<dbReference type="EMBL" id="CP102847">
    <property type="protein sequence ID" value="UVF22793.1"/>
    <property type="molecule type" value="Genomic_DNA"/>
</dbReference>
<gene>
    <name evidence="1" type="ORF">HPT29_027635</name>
</gene>
<dbReference type="RefSeq" id="WP_173949784.1">
    <property type="nucleotide sequence ID" value="NZ_CP102847.1"/>
</dbReference>
<reference evidence="1" key="1">
    <citation type="submission" date="2022-08" db="EMBL/GenBank/DDBJ databases">
        <title>Microvirga terrae sp. nov., isolated from soil.</title>
        <authorList>
            <person name="Kim K.H."/>
            <person name="Seo Y.L."/>
            <person name="Kim J.M."/>
            <person name="Lee J.K."/>
            <person name="Han D.M."/>
            <person name="Jeon C.O."/>
        </authorList>
    </citation>
    <scope>NUCLEOTIDE SEQUENCE</scope>
    <source>
        <strain evidence="1">R24</strain>
        <plasmid evidence="1">pR24_2</plasmid>
    </source>
</reference>